<keyword evidence="1" id="KW-0732">Signal</keyword>
<dbReference type="Pfam" id="PF07007">
    <property type="entry name" value="LprI"/>
    <property type="match status" value="1"/>
</dbReference>
<protein>
    <recommendedName>
        <fullName evidence="2">Lysozyme inhibitor LprI-like N-terminal domain-containing protein</fullName>
    </recommendedName>
</protein>
<proteinExistence type="predicted"/>
<dbReference type="PANTHER" id="PTHR37549:SF1">
    <property type="entry name" value="LIPOPROTEIN LPRI"/>
    <property type="match status" value="1"/>
</dbReference>
<accession>A0A9W6K4P1</accession>
<dbReference type="InterPro" id="IPR009739">
    <property type="entry name" value="LprI-like_N"/>
</dbReference>
<dbReference type="RefSeq" id="WP_271193692.1">
    <property type="nucleotide sequence ID" value="NZ_BSFN01000001.1"/>
</dbReference>
<dbReference type="EMBL" id="BSFN01000001">
    <property type="protein sequence ID" value="GLK87439.1"/>
    <property type="molecule type" value="Genomic_DNA"/>
</dbReference>
<sequence length="463" mass="49614">MSRKLCLAVIAVLAAAHLSCAAQAAPSFLCSGKLSPIETAVCTDPLLGEADMQLASRYRAALDANPGKKDELSNAQRAWLKSRNQTCVGDALNACLLKQYQQRLAELPASPDEDGGANDYALRLKIGSAVYFNQVLLTCNTDNVQLQFPDPNLPMSILANTLQGRGTLSSAWADCPLASGQTIRVKTGNGSPAQAYGRCGGAPETRLSVWVDQRKAISGLAYAETCNEPLLKTMTVRPGGTDYCVLPSAADSSLLNDAPGQASGEGCKHISFNADTPIDTDEYPTKGTARPVLGSLSLVSSKAEVKPLCERLVAANTRYPLSVPADIKTPVWQPTQVTRPSEENDVTLATRGEVDQAQFDLDNSGQVGTVYRLEQDNHYFDGSALAREQPGILTTPFDPHAPEQTLAKGILAFVYQHALVLFEGGHTYLLLDPANRAKDIVLVKPTVDSVQELCVMRRVGETL</sequence>
<dbReference type="GO" id="GO:0005576">
    <property type="term" value="C:extracellular region"/>
    <property type="evidence" value="ECO:0007669"/>
    <property type="project" value="TreeGrafter"/>
</dbReference>
<dbReference type="AlphaFoldDB" id="A0A9W6K4P1"/>
<dbReference type="Gene3D" id="1.20.1270.180">
    <property type="match status" value="1"/>
</dbReference>
<reference evidence="3" key="1">
    <citation type="journal article" date="2014" name="Int. J. Syst. Evol. Microbiol.">
        <title>Complete genome sequence of Corynebacterium casei LMG S-19264T (=DSM 44701T), isolated from a smear-ripened cheese.</title>
        <authorList>
            <consortium name="US DOE Joint Genome Institute (JGI-PGF)"/>
            <person name="Walter F."/>
            <person name="Albersmeier A."/>
            <person name="Kalinowski J."/>
            <person name="Ruckert C."/>
        </authorList>
    </citation>
    <scope>NUCLEOTIDE SEQUENCE</scope>
    <source>
        <strain evidence="3">VKM B-2935</strain>
    </source>
</reference>
<keyword evidence="4" id="KW-1185">Reference proteome</keyword>
<organism evidence="3 4">
    <name type="scientific">Pseudomonas turukhanskensis</name>
    <dbReference type="NCBI Taxonomy" id="1806536"/>
    <lineage>
        <taxon>Bacteria</taxon>
        <taxon>Pseudomonadati</taxon>
        <taxon>Pseudomonadota</taxon>
        <taxon>Gammaproteobacteria</taxon>
        <taxon>Pseudomonadales</taxon>
        <taxon>Pseudomonadaceae</taxon>
        <taxon>Pseudomonas</taxon>
    </lineage>
</organism>
<evidence type="ECO:0000256" key="1">
    <source>
        <dbReference type="SAM" id="SignalP"/>
    </source>
</evidence>
<name>A0A9W6K4P1_9PSED</name>
<reference evidence="3" key="2">
    <citation type="submission" date="2023-01" db="EMBL/GenBank/DDBJ databases">
        <authorList>
            <person name="Sun Q."/>
            <person name="Evtushenko L."/>
        </authorList>
    </citation>
    <scope>NUCLEOTIDE SEQUENCE</scope>
    <source>
        <strain evidence="3">VKM B-2935</strain>
    </source>
</reference>
<evidence type="ECO:0000313" key="3">
    <source>
        <dbReference type="EMBL" id="GLK87439.1"/>
    </source>
</evidence>
<feature type="chain" id="PRO_5040728242" description="Lysozyme inhibitor LprI-like N-terminal domain-containing protein" evidence="1">
    <location>
        <begin position="25"/>
        <end position="463"/>
    </location>
</feature>
<feature type="signal peptide" evidence="1">
    <location>
        <begin position="1"/>
        <end position="24"/>
    </location>
</feature>
<comment type="caution">
    <text evidence="3">The sequence shown here is derived from an EMBL/GenBank/DDBJ whole genome shotgun (WGS) entry which is preliminary data.</text>
</comment>
<evidence type="ECO:0000313" key="4">
    <source>
        <dbReference type="Proteomes" id="UP001143328"/>
    </source>
</evidence>
<gene>
    <name evidence="3" type="ORF">GCM10017655_05010</name>
</gene>
<dbReference type="PANTHER" id="PTHR37549">
    <property type="entry name" value="LIPOPROTEIN LPRI"/>
    <property type="match status" value="1"/>
</dbReference>
<evidence type="ECO:0000259" key="2">
    <source>
        <dbReference type="Pfam" id="PF07007"/>
    </source>
</evidence>
<dbReference type="InterPro" id="IPR052755">
    <property type="entry name" value="Lysozyme_Inhibitor_LprI"/>
</dbReference>
<dbReference type="Proteomes" id="UP001143328">
    <property type="component" value="Unassembled WGS sequence"/>
</dbReference>
<feature type="domain" description="Lysozyme inhibitor LprI-like N-terminal" evidence="2">
    <location>
        <begin position="30"/>
        <end position="107"/>
    </location>
</feature>